<feature type="region of interest" description="Disordered" evidence="1">
    <location>
        <begin position="66"/>
        <end position="94"/>
    </location>
</feature>
<feature type="domain" description="SPOR" evidence="2">
    <location>
        <begin position="137"/>
        <end position="196"/>
    </location>
</feature>
<dbReference type="AlphaFoldDB" id="A0A3B0Y5R6"/>
<proteinExistence type="predicted"/>
<dbReference type="GO" id="GO:0042834">
    <property type="term" value="F:peptidoglycan binding"/>
    <property type="evidence" value="ECO:0007669"/>
    <property type="project" value="InterPro"/>
</dbReference>
<organism evidence="3">
    <name type="scientific">hydrothermal vent metagenome</name>
    <dbReference type="NCBI Taxonomy" id="652676"/>
    <lineage>
        <taxon>unclassified sequences</taxon>
        <taxon>metagenomes</taxon>
        <taxon>ecological metagenomes</taxon>
    </lineage>
</organism>
<gene>
    <name evidence="3" type="ORF">MNBD_GAMMA10-2361</name>
</gene>
<sequence length="247" mass="28140">MRLLLIIIIALNVLYASWEYLRPVVGSSAPAALPDNLNRLELLNERKQDQPSDDVLASAPALANLSEEVEGEGSSVGVENAGEEEKRPEPQSQLASSACYTLGPFKNEDIMQQLRESLAEHVVEVEVRKRQQLEKHRYWVYLPGLQNRKASQAMSKKLRSKGIKDFYIVLSGKNKHSISLGHYREPNHANRRVKRVIALGFEAEIDVIYREYDIYWLDYKVDESEAANEFSVDEHITEGISKLDREC</sequence>
<protein>
    <recommendedName>
        <fullName evidence="2">SPOR domain-containing protein</fullName>
    </recommendedName>
</protein>
<evidence type="ECO:0000313" key="3">
    <source>
        <dbReference type="EMBL" id="VAW70692.1"/>
    </source>
</evidence>
<dbReference type="InterPro" id="IPR036680">
    <property type="entry name" value="SPOR-like_sf"/>
</dbReference>
<evidence type="ECO:0000259" key="2">
    <source>
        <dbReference type="Pfam" id="PF05036"/>
    </source>
</evidence>
<dbReference type="Gene3D" id="3.30.70.1070">
    <property type="entry name" value="Sporulation related repeat"/>
    <property type="match status" value="1"/>
</dbReference>
<name>A0A3B0Y5R6_9ZZZZ</name>
<accession>A0A3B0Y5R6</accession>
<dbReference type="EMBL" id="UOFJ01000547">
    <property type="protein sequence ID" value="VAW70692.1"/>
    <property type="molecule type" value="Genomic_DNA"/>
</dbReference>
<dbReference type="InterPro" id="IPR007730">
    <property type="entry name" value="SPOR-like_dom"/>
</dbReference>
<reference evidence="3" key="1">
    <citation type="submission" date="2018-06" db="EMBL/GenBank/DDBJ databases">
        <authorList>
            <person name="Zhirakovskaya E."/>
        </authorList>
    </citation>
    <scope>NUCLEOTIDE SEQUENCE</scope>
</reference>
<dbReference type="SUPFAM" id="SSF110997">
    <property type="entry name" value="Sporulation related repeat"/>
    <property type="match status" value="1"/>
</dbReference>
<dbReference type="Pfam" id="PF05036">
    <property type="entry name" value="SPOR"/>
    <property type="match status" value="1"/>
</dbReference>
<evidence type="ECO:0000256" key="1">
    <source>
        <dbReference type="SAM" id="MobiDB-lite"/>
    </source>
</evidence>